<dbReference type="Pfam" id="PF02812">
    <property type="entry name" value="ELFV_dehydrog_N"/>
    <property type="match status" value="1"/>
</dbReference>
<dbReference type="PANTHER" id="PTHR42722:SF1">
    <property type="entry name" value="VALINE DEHYDROGENASE"/>
    <property type="match status" value="1"/>
</dbReference>
<keyword evidence="3 7" id="KW-0560">Oxidoreductase</keyword>
<keyword evidence="6" id="KW-0547">Nucleotide-binding</keyword>
<dbReference type="Gene3D" id="3.40.50.10860">
    <property type="entry name" value="Leucine Dehydrogenase, chain A, domain 1"/>
    <property type="match status" value="1"/>
</dbReference>
<dbReference type="PRINTS" id="PR00082">
    <property type="entry name" value="GLFDHDRGNASE"/>
</dbReference>
<dbReference type="GO" id="GO:0050049">
    <property type="term" value="F:L-leucine dehydrogenase activity"/>
    <property type="evidence" value="ECO:0007669"/>
    <property type="project" value="UniProtKB-EC"/>
</dbReference>
<dbReference type="InterPro" id="IPR006096">
    <property type="entry name" value="Glu/Leu/Phe/Val/Trp_DH_C"/>
</dbReference>
<gene>
    <name evidence="9" type="primary">ldh</name>
    <name evidence="9" type="ORF">NCTC13315_01791</name>
</gene>
<dbReference type="GO" id="GO:0000166">
    <property type="term" value="F:nucleotide binding"/>
    <property type="evidence" value="ECO:0007669"/>
    <property type="project" value="UniProtKB-KW"/>
</dbReference>
<dbReference type="OrthoDB" id="9803297at2"/>
<dbReference type="EMBL" id="UGNV01000001">
    <property type="protein sequence ID" value="STX29253.1"/>
    <property type="molecule type" value="Genomic_DNA"/>
</dbReference>
<evidence type="ECO:0000256" key="2">
    <source>
        <dbReference type="ARBA" id="ARBA00006382"/>
    </source>
</evidence>
<dbReference type="EC" id="1.4.1.9" evidence="9"/>
<organism evidence="9 10">
    <name type="scientific">Legionella beliardensis</name>
    <dbReference type="NCBI Taxonomy" id="91822"/>
    <lineage>
        <taxon>Bacteria</taxon>
        <taxon>Pseudomonadati</taxon>
        <taxon>Pseudomonadota</taxon>
        <taxon>Gammaproteobacteria</taxon>
        <taxon>Legionellales</taxon>
        <taxon>Legionellaceae</taxon>
        <taxon>Legionella</taxon>
    </lineage>
</organism>
<comment type="similarity">
    <text evidence="2 7">Belongs to the Glu/Leu/Phe/Val dehydrogenases family.</text>
</comment>
<dbReference type="SUPFAM" id="SSF53223">
    <property type="entry name" value="Aminoacid dehydrogenase-like, N-terminal domain"/>
    <property type="match status" value="1"/>
</dbReference>
<dbReference type="Pfam" id="PF00208">
    <property type="entry name" value="ELFV_dehydrog"/>
    <property type="match status" value="1"/>
</dbReference>
<protein>
    <submittedName>
        <fullName evidence="9">Leucine dehydrogenase</fullName>
        <ecNumber evidence="9">1.4.1.9</ecNumber>
    </submittedName>
</protein>
<dbReference type="InterPro" id="IPR006095">
    <property type="entry name" value="Glu/Leu/Phe/Val/Trp_DH"/>
</dbReference>
<keyword evidence="4 6" id="KW-0520">NAD</keyword>
<feature type="domain" description="Glutamate/phenylalanine/leucine/valine/L-tryptophan dehydrogenase C-terminal" evidence="8">
    <location>
        <begin position="158"/>
        <end position="357"/>
    </location>
</feature>
<evidence type="ECO:0000256" key="6">
    <source>
        <dbReference type="PIRSR" id="PIRSR000188-2"/>
    </source>
</evidence>
<evidence type="ECO:0000256" key="3">
    <source>
        <dbReference type="ARBA" id="ARBA00023002"/>
    </source>
</evidence>
<evidence type="ECO:0000256" key="7">
    <source>
        <dbReference type="RuleBase" id="RU004417"/>
    </source>
</evidence>
<dbReference type="GO" id="GO:0006520">
    <property type="term" value="P:amino acid metabolic process"/>
    <property type="evidence" value="ECO:0007669"/>
    <property type="project" value="InterPro"/>
</dbReference>
<dbReference type="InterPro" id="IPR036291">
    <property type="entry name" value="NAD(P)-bd_dom_sf"/>
</dbReference>
<sequence>MMSMETLVKNELSSPAADDFLDYALKHGFGDLHFKVDPTTGMKAIIAIHSTKLGPALGGCRFIEYDDTPSAINDAMRLARGMSFKAASVDLPLGGGKSVIIKPAHPFDREAYFHAFGKFINELGGRYITALDSGTQLSDMDIINQHTPYVASLSKYNGDPSPFTAKGIFQGIQAAVAFKLGKDNLHGLHIAIQGLGHVGYLLAKYLYEAGARLTVADINRANTERAAEEFGATITSTELIHKIPCDVFSPCALGAIINDISIQQFQTPIIAGAANNQLAHTYHGKLLHNKGICYAPDYVINAGGLIFAASKYLHVHEDEVEQQIERIPNSLFEIFARSAREDQPTSDIADMIAQEKLT</sequence>
<dbReference type="PANTHER" id="PTHR42722">
    <property type="entry name" value="LEUCINE DEHYDROGENASE"/>
    <property type="match status" value="1"/>
</dbReference>
<dbReference type="CDD" id="cd01075">
    <property type="entry name" value="NAD_bind_Leu_Phe_Val_DH"/>
    <property type="match status" value="1"/>
</dbReference>
<evidence type="ECO:0000313" key="9">
    <source>
        <dbReference type="EMBL" id="STX29253.1"/>
    </source>
</evidence>
<comment type="function">
    <text evidence="1">Catalyzes the reversible oxidative deamination of glutamate to alpha-ketoglutarate and ammonia.</text>
</comment>
<keyword evidence="10" id="KW-1185">Reference proteome</keyword>
<evidence type="ECO:0000256" key="5">
    <source>
        <dbReference type="PIRSR" id="PIRSR000188-1"/>
    </source>
</evidence>
<accession>A0A378I2N2</accession>
<evidence type="ECO:0000256" key="1">
    <source>
        <dbReference type="ARBA" id="ARBA00003868"/>
    </source>
</evidence>
<evidence type="ECO:0000256" key="4">
    <source>
        <dbReference type="ARBA" id="ARBA00023027"/>
    </source>
</evidence>
<name>A0A378I2N2_9GAMM</name>
<dbReference type="InterPro" id="IPR016211">
    <property type="entry name" value="Glu/Phe/Leu/Val/Trp_DH_bac/arc"/>
</dbReference>
<feature type="active site" description="Proton donor/acceptor" evidence="5">
    <location>
        <position position="97"/>
    </location>
</feature>
<dbReference type="Gene3D" id="3.40.50.720">
    <property type="entry name" value="NAD(P)-binding Rossmann-like Domain"/>
    <property type="match status" value="1"/>
</dbReference>
<dbReference type="InterPro" id="IPR006097">
    <property type="entry name" value="Glu/Leu/Phe/Val/Trp_DH_dimer"/>
</dbReference>
<feature type="binding site" evidence="6">
    <location>
        <begin position="194"/>
        <end position="199"/>
    </location>
    <ligand>
        <name>NAD(+)</name>
        <dbReference type="ChEBI" id="CHEBI:57540"/>
    </ligand>
</feature>
<dbReference type="SMART" id="SM00839">
    <property type="entry name" value="ELFV_dehydrog"/>
    <property type="match status" value="1"/>
</dbReference>
<dbReference type="InterPro" id="IPR046346">
    <property type="entry name" value="Aminoacid_DH-like_N_sf"/>
</dbReference>
<dbReference type="Proteomes" id="UP000254968">
    <property type="component" value="Unassembled WGS sequence"/>
</dbReference>
<dbReference type="RefSeq" id="WP_115302940.1">
    <property type="nucleotide sequence ID" value="NZ_CAAAHO010000007.1"/>
</dbReference>
<reference evidence="9 10" key="1">
    <citation type="submission" date="2018-06" db="EMBL/GenBank/DDBJ databases">
        <authorList>
            <consortium name="Pathogen Informatics"/>
            <person name="Doyle S."/>
        </authorList>
    </citation>
    <scope>NUCLEOTIDE SEQUENCE [LARGE SCALE GENOMIC DNA]</scope>
    <source>
        <strain evidence="9 10">NCTC13315</strain>
    </source>
</reference>
<dbReference type="AlphaFoldDB" id="A0A378I2N2"/>
<evidence type="ECO:0000313" key="10">
    <source>
        <dbReference type="Proteomes" id="UP000254968"/>
    </source>
</evidence>
<dbReference type="SUPFAM" id="SSF51735">
    <property type="entry name" value="NAD(P)-binding Rossmann-fold domains"/>
    <property type="match status" value="1"/>
</dbReference>
<dbReference type="PIRSF" id="PIRSF000188">
    <property type="entry name" value="Phe_leu_dh"/>
    <property type="match status" value="1"/>
</dbReference>
<evidence type="ECO:0000259" key="8">
    <source>
        <dbReference type="SMART" id="SM00839"/>
    </source>
</evidence>
<proteinExistence type="inferred from homology"/>